<comment type="caution">
    <text evidence="2">The sequence shown here is derived from an EMBL/GenBank/DDBJ whole genome shotgun (WGS) entry which is preliminary data.</text>
</comment>
<proteinExistence type="predicted"/>
<gene>
    <name evidence="2" type="ORF">AADA34_07925</name>
</gene>
<dbReference type="Proteomes" id="UP001380601">
    <property type="component" value="Unassembled WGS sequence"/>
</dbReference>
<accession>A0ABU9F064</accession>
<organism evidence="2 3">
    <name type="scientific">Staphylococcus debuckii</name>
    <dbReference type="NCBI Taxonomy" id="2044912"/>
    <lineage>
        <taxon>Bacteria</taxon>
        <taxon>Bacillati</taxon>
        <taxon>Bacillota</taxon>
        <taxon>Bacilli</taxon>
        <taxon>Bacillales</taxon>
        <taxon>Staphylococcaceae</taxon>
        <taxon>Staphylococcus</taxon>
    </lineage>
</organism>
<feature type="domain" description="RNA polymerase sigma-70 region 2" evidence="1">
    <location>
        <begin position="9"/>
        <end position="74"/>
    </location>
</feature>
<dbReference type="InterPro" id="IPR007627">
    <property type="entry name" value="RNA_pol_sigma70_r2"/>
</dbReference>
<sequence>MNIEHQISCNKGIIYSLLHKYNIRYDSEEYAQLLTIKMWELIRQFDMSIHNSMSRYLFQRLHFYLVDLFRSKGRQPEISTIDLENSELNHSLQANASNILPLMTADYYHLLNEHERMWLNLKLFGFKQFEIQKLMDKSATSIRKYQQRARLKLEPFRQFLKGGM</sequence>
<protein>
    <submittedName>
        <fullName evidence="2">Sigma factor</fullName>
    </submittedName>
</protein>
<keyword evidence="3" id="KW-1185">Reference proteome</keyword>
<dbReference type="Pfam" id="PF04542">
    <property type="entry name" value="Sigma70_r2"/>
    <property type="match status" value="1"/>
</dbReference>
<dbReference type="SUPFAM" id="SSF88946">
    <property type="entry name" value="Sigma2 domain of RNA polymerase sigma factors"/>
    <property type="match status" value="1"/>
</dbReference>
<dbReference type="RefSeq" id="WP_341612026.1">
    <property type="nucleotide sequence ID" value="NZ_JBBWSC010000008.1"/>
</dbReference>
<dbReference type="InterPro" id="IPR013325">
    <property type="entry name" value="RNA_pol_sigma_r2"/>
</dbReference>
<reference evidence="2 3" key="1">
    <citation type="submission" date="2024-04" db="EMBL/GenBank/DDBJ databases">
        <title>Staphylococcus debuckii a clinical isolate.</title>
        <authorList>
            <person name="Magnan C."/>
            <person name="Plumet L."/>
            <person name="Morsli M."/>
            <person name="Molle V."/>
            <person name="Lavigne J.-P."/>
        </authorList>
    </citation>
    <scope>NUCLEOTIDE SEQUENCE [LARGE SCALE GENOMIC DNA]</scope>
    <source>
        <strain evidence="2 3">NSD001</strain>
    </source>
</reference>
<evidence type="ECO:0000313" key="3">
    <source>
        <dbReference type="Proteomes" id="UP001380601"/>
    </source>
</evidence>
<dbReference type="EMBL" id="JBBWSC010000008">
    <property type="protein sequence ID" value="MEL0538632.1"/>
    <property type="molecule type" value="Genomic_DNA"/>
</dbReference>
<evidence type="ECO:0000259" key="1">
    <source>
        <dbReference type="Pfam" id="PF04542"/>
    </source>
</evidence>
<name>A0ABU9F064_9STAP</name>
<evidence type="ECO:0000313" key="2">
    <source>
        <dbReference type="EMBL" id="MEL0538632.1"/>
    </source>
</evidence>